<dbReference type="SUPFAM" id="SSF51735">
    <property type="entry name" value="NAD(P)-binding Rossmann-fold domains"/>
    <property type="match status" value="1"/>
</dbReference>
<proteinExistence type="inferred from homology"/>
<dbReference type="InterPro" id="IPR036291">
    <property type="entry name" value="NAD(P)-bd_dom_sf"/>
</dbReference>
<evidence type="ECO:0000259" key="11">
    <source>
        <dbReference type="Pfam" id="PF00725"/>
    </source>
</evidence>
<reference evidence="14" key="1">
    <citation type="journal article" date="2019" name="Int. J. Syst. Evol. Microbiol.">
        <title>The Global Catalogue of Microorganisms (GCM) 10K type strain sequencing project: providing services to taxonomists for standard genome sequencing and annotation.</title>
        <authorList>
            <consortium name="The Broad Institute Genomics Platform"/>
            <consortium name="The Broad Institute Genome Sequencing Center for Infectious Disease"/>
            <person name="Wu L."/>
            <person name="Ma J."/>
        </authorList>
    </citation>
    <scope>NUCLEOTIDE SEQUENCE [LARGE SCALE GENOMIC DNA]</scope>
    <source>
        <strain evidence="14">KCTC 22814</strain>
    </source>
</reference>
<evidence type="ECO:0000256" key="7">
    <source>
        <dbReference type="ARBA" id="ARBA00023098"/>
    </source>
</evidence>
<dbReference type="PANTHER" id="PTHR43612">
    <property type="entry name" value="TRIFUNCTIONAL ENZYME SUBUNIT ALPHA"/>
    <property type="match status" value="1"/>
</dbReference>
<dbReference type="Proteomes" id="UP001597525">
    <property type="component" value="Unassembled WGS sequence"/>
</dbReference>
<evidence type="ECO:0000256" key="10">
    <source>
        <dbReference type="ARBA" id="ARBA00049556"/>
    </source>
</evidence>
<evidence type="ECO:0000313" key="13">
    <source>
        <dbReference type="EMBL" id="MFD2970113.1"/>
    </source>
</evidence>
<organism evidence="13 14">
    <name type="scientific">Sphingobacterium bambusae</name>
    <dbReference type="NCBI Taxonomy" id="662858"/>
    <lineage>
        <taxon>Bacteria</taxon>
        <taxon>Pseudomonadati</taxon>
        <taxon>Bacteroidota</taxon>
        <taxon>Sphingobacteriia</taxon>
        <taxon>Sphingobacteriales</taxon>
        <taxon>Sphingobacteriaceae</taxon>
        <taxon>Sphingobacterium</taxon>
    </lineage>
</organism>
<comment type="catalytic activity">
    <reaction evidence="10">
        <text>a (3S)-3-hydroxyacyl-CoA + NAD(+) = a 3-oxoacyl-CoA + NADH + H(+)</text>
        <dbReference type="Rhea" id="RHEA:22432"/>
        <dbReference type="ChEBI" id="CHEBI:15378"/>
        <dbReference type="ChEBI" id="CHEBI:57318"/>
        <dbReference type="ChEBI" id="CHEBI:57540"/>
        <dbReference type="ChEBI" id="CHEBI:57945"/>
        <dbReference type="ChEBI" id="CHEBI:90726"/>
        <dbReference type="EC" id="1.1.1.35"/>
    </reaction>
</comment>
<feature type="domain" description="3-hydroxyacyl-CoA dehydrogenase C-terminal" evidence="11">
    <location>
        <begin position="487"/>
        <end position="579"/>
    </location>
</feature>
<dbReference type="Gene3D" id="3.90.226.10">
    <property type="entry name" value="2-enoyl-CoA Hydratase, Chain A, domain 1"/>
    <property type="match status" value="1"/>
</dbReference>
<keyword evidence="8" id="KW-0456">Lyase</keyword>
<accession>A0ABW6BMY4</accession>
<dbReference type="InterPro" id="IPR006108">
    <property type="entry name" value="3HC_DH_C"/>
</dbReference>
<evidence type="ECO:0000256" key="9">
    <source>
        <dbReference type="ARBA" id="ARBA00023268"/>
    </source>
</evidence>
<dbReference type="InterPro" id="IPR006176">
    <property type="entry name" value="3-OHacyl-CoA_DH_NAD-bd"/>
</dbReference>
<gene>
    <name evidence="13" type="ORF">ACFS7Y_22170</name>
</gene>
<comment type="similarity">
    <text evidence="2">In the central section; belongs to the 3-hydroxyacyl-CoA dehydrogenase family.</text>
</comment>
<dbReference type="InterPro" id="IPR050136">
    <property type="entry name" value="FA_oxidation_alpha_subunit"/>
</dbReference>
<keyword evidence="7" id="KW-0443">Lipid metabolism</keyword>
<evidence type="ECO:0000313" key="14">
    <source>
        <dbReference type="Proteomes" id="UP001597525"/>
    </source>
</evidence>
<keyword evidence="5" id="KW-0560">Oxidoreductase</keyword>
<dbReference type="Pfam" id="PF00378">
    <property type="entry name" value="ECH_1"/>
    <property type="match status" value="1"/>
</dbReference>
<dbReference type="Gene3D" id="3.40.50.720">
    <property type="entry name" value="NAD(P)-binding Rossmann-like Domain"/>
    <property type="match status" value="1"/>
</dbReference>
<comment type="caution">
    <text evidence="13">The sequence shown here is derived from an EMBL/GenBank/DDBJ whole genome shotgun (WGS) entry which is preliminary data.</text>
</comment>
<sequence>MDKKDISELQYIHIEQDRDGIVFMDLQPTGAPVGSHYMERMSEFVEHALEQLEKAEVKGLIYCSPIMAGDFDPSYFLAASRQQIDIADQLQALFAKFMRLHAMHKPIVSILDTTSTDLRLASLLWADYRIALADATIGFPTSATGLFPGFGASSLLLHMLEPEKAIPFLYQGNILSALEALHLGLVQAQVANYEQAFALAKQQLLKPYAAAETQKTIPPQHATTDSLLGAMRRKSSGLIPADNLFFELVADNPTRGLEEMLQQERQAWASLWDKPETLNMLRTLYCSVNRASRRATEKVSSPIGKLGILGAGIMGSGIAYEAARAGIQVVLKDVDSAAAEHGKRYAKRLTDKLLEQRKIDQQQQDHLLARIYPTGDAADFLDSDMIIEAVFENQTLKANVTKESLPYLKPEGIFASNTTALPINKLAEVSPLPQRFIGMHFFSPVDRMPLVEIIRGKKTDERTLQQALRLAHQLGKVPIVVGDGPAFFTSRIFFNYLLEAVTMLLEGLPAELLEQEARQAGFAIGPLAVLDEISLKLMLQVYDSLPQLHPGQERCYRYLESLIVAGRNGRKTGAGFYNYNETTGKRAIWNDPSIAQKAVNDQSGTIQKRLLHVMALDSFRCLEEGVLQDVTDADIGSILGIGFPRHTGGVFSHIDQVGIKTFVNDCHAFAALGDEWHIPERLRQLAESDFRFYDGLESNWKGQL</sequence>
<comment type="pathway">
    <text evidence="1">Lipid metabolism; fatty acid beta-oxidation.</text>
</comment>
<evidence type="ECO:0000256" key="8">
    <source>
        <dbReference type="ARBA" id="ARBA00023239"/>
    </source>
</evidence>
<evidence type="ECO:0000256" key="4">
    <source>
        <dbReference type="ARBA" id="ARBA00022963"/>
    </source>
</evidence>
<dbReference type="InterPro" id="IPR001753">
    <property type="entry name" value="Enoyl-CoA_hydra/iso"/>
</dbReference>
<evidence type="ECO:0000256" key="1">
    <source>
        <dbReference type="ARBA" id="ARBA00005005"/>
    </source>
</evidence>
<keyword evidence="6" id="KW-0520">NAD</keyword>
<keyword evidence="3" id="KW-0276">Fatty acid metabolism</keyword>
<dbReference type="Pfam" id="PF00725">
    <property type="entry name" value="3HCDH"/>
    <property type="match status" value="1"/>
</dbReference>
<dbReference type="EMBL" id="JBHUPB010000015">
    <property type="protein sequence ID" value="MFD2970113.1"/>
    <property type="molecule type" value="Genomic_DNA"/>
</dbReference>
<keyword evidence="9" id="KW-0511">Multifunctional enzyme</keyword>
<evidence type="ECO:0000256" key="6">
    <source>
        <dbReference type="ARBA" id="ARBA00023027"/>
    </source>
</evidence>
<dbReference type="Pfam" id="PF02737">
    <property type="entry name" value="3HCDH_N"/>
    <property type="match status" value="1"/>
</dbReference>
<feature type="domain" description="3-hydroxyacyl-CoA dehydrogenase NAD binding" evidence="12">
    <location>
        <begin position="305"/>
        <end position="483"/>
    </location>
</feature>
<keyword evidence="4" id="KW-0442">Lipid degradation</keyword>
<evidence type="ECO:0000256" key="5">
    <source>
        <dbReference type="ARBA" id="ARBA00023002"/>
    </source>
</evidence>
<dbReference type="CDD" id="cd06558">
    <property type="entry name" value="crotonase-like"/>
    <property type="match status" value="1"/>
</dbReference>
<dbReference type="RefSeq" id="WP_320183594.1">
    <property type="nucleotide sequence ID" value="NZ_CP138332.1"/>
</dbReference>
<dbReference type="Gene3D" id="1.10.1040.50">
    <property type="match status" value="1"/>
</dbReference>
<evidence type="ECO:0000259" key="12">
    <source>
        <dbReference type="Pfam" id="PF02737"/>
    </source>
</evidence>
<dbReference type="InterPro" id="IPR008927">
    <property type="entry name" value="6-PGluconate_DH-like_C_sf"/>
</dbReference>
<evidence type="ECO:0000256" key="3">
    <source>
        <dbReference type="ARBA" id="ARBA00022832"/>
    </source>
</evidence>
<keyword evidence="14" id="KW-1185">Reference proteome</keyword>
<name>A0ABW6BMY4_9SPHI</name>
<dbReference type="InterPro" id="IPR029045">
    <property type="entry name" value="ClpP/crotonase-like_dom_sf"/>
</dbReference>
<dbReference type="PANTHER" id="PTHR43612:SF3">
    <property type="entry name" value="TRIFUNCTIONAL ENZYME SUBUNIT ALPHA, MITOCHONDRIAL"/>
    <property type="match status" value="1"/>
</dbReference>
<dbReference type="SUPFAM" id="SSF52096">
    <property type="entry name" value="ClpP/crotonase"/>
    <property type="match status" value="1"/>
</dbReference>
<evidence type="ECO:0000256" key="2">
    <source>
        <dbReference type="ARBA" id="ARBA00007005"/>
    </source>
</evidence>
<protein>
    <submittedName>
        <fullName evidence="13">3-hydroxyacyl-CoA dehydrogenase NAD-binding domain-containing protein</fullName>
    </submittedName>
</protein>
<dbReference type="SUPFAM" id="SSF48179">
    <property type="entry name" value="6-phosphogluconate dehydrogenase C-terminal domain-like"/>
    <property type="match status" value="2"/>
</dbReference>